<dbReference type="PANTHER" id="PTHR36925:SF1">
    <property type="entry name" value="COBALT-PRECORRIN-6A REDUCTASE"/>
    <property type="match status" value="1"/>
</dbReference>
<dbReference type="EMBL" id="FO203512">
    <property type="protein sequence ID" value="CCK74459.1"/>
    <property type="molecule type" value="Genomic_DNA"/>
</dbReference>
<evidence type="ECO:0000256" key="2">
    <source>
        <dbReference type="ARBA" id="ARBA00022573"/>
    </source>
</evidence>
<dbReference type="KEGG" id="oai:OLEAN_C02830"/>
<dbReference type="PROSITE" id="PS51014">
    <property type="entry name" value="COBK_CBIJ"/>
    <property type="match status" value="1"/>
</dbReference>
<evidence type="ECO:0000256" key="3">
    <source>
        <dbReference type="ARBA" id="ARBA00023002"/>
    </source>
</evidence>
<dbReference type="HOGENOM" id="CLU_068627_1_1_6"/>
<accession>R4YQV3</accession>
<dbReference type="Proteomes" id="UP000032749">
    <property type="component" value="Chromosome"/>
</dbReference>
<dbReference type="GO" id="GO:0016994">
    <property type="term" value="F:precorrin-6A reductase activity"/>
    <property type="evidence" value="ECO:0007669"/>
    <property type="project" value="UniProtKB-EC"/>
</dbReference>
<sequence length="271" mass="30255">MKILLLGGTSEAKAIAKKLIALELDVIYSVAGLVRLPKLDCKIIQGGFSRFSHTNNSDGLTEYLLTEKIDYLLDATHPFAINMSQQAVYSAQKINIPYCAFVRPEWKPQEGDDWSVFDNEAQLLNALALAVNAGSKNIFYTRGQIDRTLAIELDEIAELNEIFGPARYIVRSAKETELPQYSQWIQAVGPFSVDDEKTLLEKYEIDLIVCKNSGGEATSAKLEAARELGIRVLMLQRPAIVNEINNGLNKAFNTVDECFEFIREKCSSDSH</sequence>
<dbReference type="GO" id="GO:0009236">
    <property type="term" value="P:cobalamin biosynthetic process"/>
    <property type="evidence" value="ECO:0007669"/>
    <property type="project" value="UniProtKB-UniPathway"/>
</dbReference>
<dbReference type="Pfam" id="PF02571">
    <property type="entry name" value="CbiJ"/>
    <property type="match status" value="1"/>
</dbReference>
<proteinExistence type="predicted"/>
<keyword evidence="3 4" id="KW-0560">Oxidoreductase</keyword>
<protein>
    <submittedName>
        <fullName evidence="4">Precorrin-6A reductase</fullName>
        <ecNumber evidence="4">1.3.1.54</ecNumber>
    </submittedName>
</protein>
<dbReference type="PANTHER" id="PTHR36925">
    <property type="entry name" value="COBALT-PRECORRIN-6A REDUCTASE"/>
    <property type="match status" value="1"/>
</dbReference>
<dbReference type="UniPathway" id="UPA00148"/>
<organism evidence="4 5">
    <name type="scientific">Oleispira antarctica RB-8</name>
    <dbReference type="NCBI Taxonomy" id="698738"/>
    <lineage>
        <taxon>Bacteria</taxon>
        <taxon>Pseudomonadati</taxon>
        <taxon>Pseudomonadota</taxon>
        <taxon>Gammaproteobacteria</taxon>
        <taxon>Oceanospirillales</taxon>
        <taxon>Oceanospirillaceae</taxon>
        <taxon>Oleispira</taxon>
    </lineage>
</organism>
<dbReference type="NCBIfam" id="TIGR00715">
    <property type="entry name" value="precor6x_red"/>
    <property type="match status" value="1"/>
</dbReference>
<comment type="pathway">
    <text evidence="1">Cofactor biosynthesis; adenosylcobalamin biosynthesis.</text>
</comment>
<dbReference type="InterPro" id="IPR003723">
    <property type="entry name" value="Precorrin-6x_reduct"/>
</dbReference>
<evidence type="ECO:0000313" key="5">
    <source>
        <dbReference type="Proteomes" id="UP000032749"/>
    </source>
</evidence>
<dbReference type="EC" id="1.3.1.54" evidence="4"/>
<gene>
    <name evidence="4" type="primary">cobK</name>
    <name evidence="4" type="ORF">OLEAN_C02830</name>
</gene>
<dbReference type="OrthoDB" id="5183775at2"/>
<keyword evidence="2" id="KW-0169">Cobalamin biosynthesis</keyword>
<reference evidence="4 5" key="1">
    <citation type="journal article" date="2013" name="Nat. Commun.">
        <title>Genome sequence and functional genomic analysis of the oil-degrading bacterium Oleispira antarctica.</title>
        <authorList>
            <person name="Kube M."/>
            <person name="Chernikova T.N."/>
            <person name="Al-Ramahi Y."/>
            <person name="Beloqui A."/>
            <person name="Lopez-Cortez N."/>
            <person name="Guazzaroni M.E."/>
            <person name="Heipieper H.J."/>
            <person name="Klages S."/>
            <person name="Kotsyurbenko O.R."/>
            <person name="Langer I."/>
            <person name="Nechitaylo T.Y."/>
            <person name="Lunsdorf H."/>
            <person name="Fernandez M."/>
            <person name="Juarez S."/>
            <person name="Ciordia S."/>
            <person name="Singer A."/>
            <person name="Kagan O."/>
            <person name="Egorova O."/>
            <person name="Petit P.A."/>
            <person name="Stogios P."/>
            <person name="Kim Y."/>
            <person name="Tchigvintsev A."/>
            <person name="Flick R."/>
            <person name="Denaro R."/>
            <person name="Genovese M."/>
            <person name="Albar J.P."/>
            <person name="Reva O.N."/>
            <person name="Martinez-Gomariz M."/>
            <person name="Tran H."/>
            <person name="Ferrer M."/>
            <person name="Savchenko A."/>
            <person name="Yakunin A.F."/>
            <person name="Yakimov M.M."/>
            <person name="Golyshina O.V."/>
            <person name="Reinhardt R."/>
            <person name="Golyshin P.N."/>
        </authorList>
    </citation>
    <scope>NUCLEOTIDE SEQUENCE [LARGE SCALE GENOMIC DNA]</scope>
</reference>
<evidence type="ECO:0000313" key="4">
    <source>
        <dbReference type="EMBL" id="CCK74459.1"/>
    </source>
</evidence>
<dbReference type="STRING" id="698738.OLEAN_C02830"/>
<dbReference type="AlphaFoldDB" id="R4YQV3"/>
<keyword evidence="5" id="KW-1185">Reference proteome</keyword>
<evidence type="ECO:0000256" key="1">
    <source>
        <dbReference type="ARBA" id="ARBA00004953"/>
    </source>
</evidence>
<name>R4YQV3_OLEAN</name>